<dbReference type="InterPro" id="IPR000210">
    <property type="entry name" value="BTB/POZ_dom"/>
</dbReference>
<dbReference type="Gene3D" id="3.30.710.10">
    <property type="entry name" value="Potassium Channel Kv1.1, Chain A"/>
    <property type="match status" value="2"/>
</dbReference>
<evidence type="ECO:0000313" key="2">
    <source>
        <dbReference type="Proteomes" id="UP000297595"/>
    </source>
</evidence>
<accession>A0A7C8PRG4</accession>
<comment type="caution">
    <text evidence="1">The sequence shown here is derived from an EMBL/GenBank/DDBJ whole genome shotgun (WGS) entry which is preliminary data.</text>
</comment>
<organism evidence="1 2">
    <name type="scientific">Orbilia oligospora</name>
    <name type="common">Nematode-trapping fungus</name>
    <name type="synonym">Arthrobotrys oligospora</name>
    <dbReference type="NCBI Taxonomy" id="2813651"/>
    <lineage>
        <taxon>Eukaryota</taxon>
        <taxon>Fungi</taxon>
        <taxon>Dikarya</taxon>
        <taxon>Ascomycota</taxon>
        <taxon>Pezizomycotina</taxon>
        <taxon>Orbiliomycetes</taxon>
        <taxon>Orbiliales</taxon>
        <taxon>Orbiliaceae</taxon>
        <taxon>Orbilia</taxon>
    </lineage>
</organism>
<dbReference type="InterPro" id="IPR011333">
    <property type="entry name" value="SKP1/BTB/POZ_sf"/>
</dbReference>
<dbReference type="CDD" id="cd18186">
    <property type="entry name" value="BTB_POZ_ZBTB_KLHL-like"/>
    <property type="match status" value="1"/>
</dbReference>
<dbReference type="SUPFAM" id="SSF54695">
    <property type="entry name" value="POZ domain"/>
    <property type="match status" value="2"/>
</dbReference>
<reference evidence="1 2" key="1">
    <citation type="submission" date="2019-03" db="EMBL/GenBank/DDBJ databases">
        <title>Nematode-trapping fungi genome.</title>
        <authorList>
            <person name="Vidal-Diez De Ulzurrun G."/>
        </authorList>
    </citation>
    <scope>NUCLEOTIDE SEQUENCE [LARGE SCALE GENOMIC DNA]</scope>
    <source>
        <strain evidence="1 2">TWF154</strain>
    </source>
</reference>
<proteinExistence type="predicted"/>
<sequence length="281" mass="32595">MRIFDQPEFSDLIISVNDIDDISPPKQYYLHQAVVLTGSKYLSILCAALPTEEGRKKLSVDGWSTPTIDRIFRWMYDDTEIKDDNLDLSRLGGLLEAAQIFQIEDFRTLIRQTAVELVASKHGAQLSLRIHERYWDEAERLYSMAEVKDWKILRGIVDKLPYKNEILGILYRKKDTRRLYKNMDPVTGKLWTGGYEDREFMKVFNNAYSPDIILKVGTEQNQRQYNAHEAIISKASDYLKELCQTANKEDSKKVFSLLHLNIDPEAMISGIRWIYGDSDSL</sequence>
<evidence type="ECO:0000313" key="1">
    <source>
        <dbReference type="EMBL" id="TGJ62694.1"/>
    </source>
</evidence>
<name>A0A7C8PRG4_ORBOL</name>
<dbReference type="PROSITE" id="PS50097">
    <property type="entry name" value="BTB"/>
    <property type="match status" value="1"/>
</dbReference>
<dbReference type="Proteomes" id="UP000297595">
    <property type="component" value="Unassembled WGS sequence"/>
</dbReference>
<dbReference type="AlphaFoldDB" id="A0A7C8PRG4"/>
<protein>
    <submittedName>
        <fullName evidence="1">Uncharacterized protein</fullName>
    </submittedName>
</protein>
<dbReference type="EMBL" id="SOZJ01000009">
    <property type="protein sequence ID" value="TGJ62694.1"/>
    <property type="molecule type" value="Genomic_DNA"/>
</dbReference>
<dbReference type="Pfam" id="PF00651">
    <property type="entry name" value="BTB"/>
    <property type="match status" value="2"/>
</dbReference>
<gene>
    <name evidence="1" type="ORF">EYR41_011882</name>
</gene>